<accession>A0A1J5RP67</accession>
<organism evidence="2">
    <name type="scientific">mine drainage metagenome</name>
    <dbReference type="NCBI Taxonomy" id="410659"/>
    <lineage>
        <taxon>unclassified sequences</taxon>
        <taxon>metagenomes</taxon>
        <taxon>ecological metagenomes</taxon>
    </lineage>
</organism>
<sequence length="186" mass="20497">MEGQDKPDKAQEFDRDAALEGMARFDELLHRATRNARAAQEAESSRSFATRAVAAREAGIRNAIASGISARSLENALAEALPNIPRADLHFAMQKLLEKLQGRATERPKPVPNRNKGTPLANEPAKGRQAISRPGAPHRTQTSSDLPPWADGSDKRADESDEDYRLRKEIEGPPEAKRKFIGEHNT</sequence>
<name>A0A1J5RP67_9ZZZZ</name>
<gene>
    <name evidence="2" type="ORF">GALL_201470</name>
</gene>
<feature type="region of interest" description="Disordered" evidence="1">
    <location>
        <begin position="100"/>
        <end position="186"/>
    </location>
</feature>
<comment type="caution">
    <text evidence="2">The sequence shown here is derived from an EMBL/GenBank/DDBJ whole genome shotgun (WGS) entry which is preliminary data.</text>
</comment>
<dbReference type="EMBL" id="MLJW01000127">
    <property type="protein sequence ID" value="OIQ97822.1"/>
    <property type="molecule type" value="Genomic_DNA"/>
</dbReference>
<dbReference type="AlphaFoldDB" id="A0A1J5RP67"/>
<feature type="compositionally biased region" description="Basic and acidic residues" evidence="1">
    <location>
        <begin position="152"/>
        <end position="186"/>
    </location>
</feature>
<evidence type="ECO:0000256" key="1">
    <source>
        <dbReference type="SAM" id="MobiDB-lite"/>
    </source>
</evidence>
<proteinExistence type="predicted"/>
<protein>
    <submittedName>
        <fullName evidence="2">Uncharacterized protein</fullName>
    </submittedName>
</protein>
<evidence type="ECO:0000313" key="2">
    <source>
        <dbReference type="EMBL" id="OIQ97822.1"/>
    </source>
</evidence>
<feature type="compositionally biased region" description="Basic and acidic residues" evidence="1">
    <location>
        <begin position="100"/>
        <end position="109"/>
    </location>
</feature>
<reference evidence="2" key="1">
    <citation type="submission" date="2016-10" db="EMBL/GenBank/DDBJ databases">
        <title>Sequence of Gallionella enrichment culture.</title>
        <authorList>
            <person name="Poehlein A."/>
            <person name="Muehling M."/>
            <person name="Daniel R."/>
        </authorList>
    </citation>
    <scope>NUCLEOTIDE SEQUENCE</scope>
</reference>